<organism evidence="1 2">
    <name type="scientific">Lepagella muris</name>
    <dbReference type="NCBI Taxonomy" id="3032870"/>
    <lineage>
        <taxon>Bacteria</taxon>
        <taxon>Pseudomonadati</taxon>
        <taxon>Bacteroidota</taxon>
        <taxon>Bacteroidia</taxon>
        <taxon>Bacteroidales</taxon>
        <taxon>Muribaculaceae</taxon>
        <taxon>Lepagella</taxon>
    </lineage>
</organism>
<comment type="caution">
    <text evidence="1">The sequence shown here is derived from an EMBL/GenBank/DDBJ whole genome shotgun (WGS) entry which is preliminary data.</text>
</comment>
<dbReference type="EMBL" id="SRYB01000015">
    <property type="protein sequence ID" value="TGY78223.1"/>
    <property type="molecule type" value="Genomic_DNA"/>
</dbReference>
<sequence length="955" mass="107168">MKKSNKIIYPVAAAAAFCLAPDALALEAETAQENDSLKRKVQLVFRTADESDVLGGVSTVNVADLEKKSYTTYSLENMQALVTGYDGELWNQGGALVLIDGVPRDANNVIPQEIESISFLKGAQAVVLYGSQASKGVILITTKRGNVNGLKVNVRGNISMSVPKRYQKYLSAAEYMTLYNEARANDGRELAFTDEDIYNYASGRNPFRYPDINFYSDDYLKKQSMKYEGQAEFVGGGEFAKFYALVGIYHADDLLKVGEGKNNGTTRLNVRGNIDLFLNDWVSGWVNTSATFYDNRYDHSGFWGSASTMRPTVPGANPLVPLIPIDAIEESDENSWILANNSRYLIDGKYLIGGTQEQQTNPFAALYAGGYTKATTRQLQFDAGIKIDMSKITEGLSFTGRGAVDYNTYYATSIDPKYAVYQAYWTSYNGKDVIDHLVKYGDDLNSGTQNVSGSSERQTLMFSGQFDYKRTFEDVHNVEGMLVAHGYKRSYTGRYHRDTNASLALRAAYNYAGKYYAEFNGAINHSSKFAPGHRNGFSPVGSIGWRLSNEEFLKDNEVISDLRINATYGQILQDIDILSTTGENDNQKADNSYYLWDNKYTAEGDWWGWNDGHNTIQSFQSRQGANPNLTFVKRKEFNLGLNAGFLNDMVKLNGNFFNIDIDGLPIQATNLYPNYMATYWPNSSFIPWINYNKRRVTGFDLGLQFKKDFGPVEFSLGANVMYATTKNLRISETVEYDWLKQEGANANSMRGYRCLGFFESEEEIASSAVINNNTKPGDLKYQDINEDGIIDYKDQVEIGKWRAPWTYGLNFTVKYKGFTLFVAGSGNAGGTGLINNDAAWVYGDRKYTPIVRGRWTPETAKTATYPRLTSENNDELNFVTSDFWTYDTDCFSLDQVQLTYDFPAKWFDQKFVKGLQLYVNGNSLLLIGKNRAYRETSVGGSPQCRSYNLGVNVNF</sequence>
<protein>
    <submittedName>
        <fullName evidence="1">SusC/RagA family TonB-linked outer membrane protein</fullName>
    </submittedName>
</protein>
<accession>A0AC61RF07</accession>
<name>A0AC61RF07_9BACT</name>
<proteinExistence type="predicted"/>
<keyword evidence="2" id="KW-1185">Reference proteome</keyword>
<dbReference type="Proteomes" id="UP000306319">
    <property type="component" value="Unassembled WGS sequence"/>
</dbReference>
<gene>
    <name evidence="1" type="ORF">E5331_11010</name>
</gene>
<evidence type="ECO:0000313" key="1">
    <source>
        <dbReference type="EMBL" id="TGY78223.1"/>
    </source>
</evidence>
<reference evidence="1" key="1">
    <citation type="submission" date="2019-04" db="EMBL/GenBank/DDBJ databases">
        <title>Microbes associate with the intestines of laboratory mice.</title>
        <authorList>
            <person name="Navarre W."/>
            <person name="Wong E."/>
            <person name="Huang K."/>
            <person name="Tropini C."/>
            <person name="Ng K."/>
            <person name="Yu B."/>
        </authorList>
    </citation>
    <scope>NUCLEOTIDE SEQUENCE</scope>
    <source>
        <strain evidence="1">NM04_E33</strain>
    </source>
</reference>
<evidence type="ECO:0000313" key="2">
    <source>
        <dbReference type="Proteomes" id="UP000306319"/>
    </source>
</evidence>